<keyword evidence="5" id="KW-1185">Reference proteome</keyword>
<comment type="caution">
    <text evidence="3">The sequence shown here is derived from an EMBL/GenBank/DDBJ whole genome shotgun (WGS) entry which is preliminary data.</text>
</comment>
<evidence type="ECO:0000313" key="6">
    <source>
        <dbReference type="Proteomes" id="UP000321514"/>
    </source>
</evidence>
<feature type="transmembrane region" description="Helical" evidence="2">
    <location>
        <begin position="290"/>
        <end position="312"/>
    </location>
</feature>
<dbReference type="AlphaFoldDB" id="A0A511SWT4"/>
<dbReference type="Proteomes" id="UP000183760">
    <property type="component" value="Unassembled WGS sequence"/>
</dbReference>
<dbReference type="STRING" id="1334629.MFUL124B02_04265"/>
<feature type="transmembrane region" description="Helical" evidence="2">
    <location>
        <begin position="318"/>
        <end position="337"/>
    </location>
</feature>
<evidence type="ECO:0000313" key="3">
    <source>
        <dbReference type="EMBL" id="GEN05783.1"/>
    </source>
</evidence>
<evidence type="ECO:0000256" key="2">
    <source>
        <dbReference type="SAM" id="Phobius"/>
    </source>
</evidence>
<dbReference type="OrthoDB" id="5381258at2"/>
<organism evidence="3 6">
    <name type="scientific">Myxococcus fulvus</name>
    <dbReference type="NCBI Taxonomy" id="33"/>
    <lineage>
        <taxon>Bacteria</taxon>
        <taxon>Pseudomonadati</taxon>
        <taxon>Myxococcota</taxon>
        <taxon>Myxococcia</taxon>
        <taxon>Myxococcales</taxon>
        <taxon>Cystobacterineae</taxon>
        <taxon>Myxococcaceae</taxon>
        <taxon>Myxococcus</taxon>
    </lineage>
</organism>
<dbReference type="RefSeq" id="WP_074948945.1">
    <property type="nucleotide sequence ID" value="NZ_BJXR01000012.1"/>
</dbReference>
<dbReference type="InterPro" id="IPR019734">
    <property type="entry name" value="TPR_rpt"/>
</dbReference>
<sequence length="369" mass="37649">MTLATFLLVALGAAQVSPAHDEVPVRSSDTLTAPPLMATPDACPPESETLYKEGFDALSKGDDEQAAGLFRQVLELCPQHSHAPELERLARARLKPGAKLAQAAVFENTERPTRGAAASLTVIQTMHGAVQGLLLCAIAECADRAYPASALLGAGLGTLSTLLLVQDGITPGQASVINSGTMWGLYFGVASLIALDLDEDEAFGSVALGGAAFTGIGIVLATTLKPTAGQVSMANSGGLWAGVLTTLFLGTVDGESTETLFGAQMASASAGIIAFSLLSRNLPVSRGRMLIIDAGGIIGGLMGASSMLLLTGNDDEDPILIGTGIGVMGGLALTAYLTRNFDARRLPPVAVTPTLMGRNGAGLAMGGQF</sequence>
<reference evidence="3 6" key="2">
    <citation type="submission" date="2019-07" db="EMBL/GenBank/DDBJ databases">
        <title>Whole genome shotgun sequence of Myxococcus fulvus NBRC 100333.</title>
        <authorList>
            <person name="Hosoyama A."/>
            <person name="Uohara A."/>
            <person name="Ohji S."/>
            <person name="Ichikawa N."/>
        </authorList>
    </citation>
    <scope>NUCLEOTIDE SEQUENCE [LARGE SCALE GENOMIC DNA]</scope>
    <source>
        <strain evidence="3 6">NBRC 100333</strain>
    </source>
</reference>
<feature type="repeat" description="TPR" evidence="1">
    <location>
        <begin position="47"/>
        <end position="80"/>
    </location>
</feature>
<name>A0A511SWT4_MYXFU</name>
<gene>
    <name evidence="3" type="ORF">MFU01_08200</name>
    <name evidence="4" type="ORF">SAMN05443572_101669</name>
</gene>
<dbReference type="EMBL" id="BJXR01000012">
    <property type="protein sequence ID" value="GEN05783.1"/>
    <property type="molecule type" value="Genomic_DNA"/>
</dbReference>
<dbReference type="EMBL" id="FOIB01000001">
    <property type="protein sequence ID" value="SES95204.1"/>
    <property type="molecule type" value="Genomic_DNA"/>
</dbReference>
<feature type="transmembrane region" description="Helical" evidence="2">
    <location>
        <begin position="231"/>
        <end position="249"/>
    </location>
</feature>
<accession>A0A511SWT4</accession>
<feature type="transmembrane region" description="Helical" evidence="2">
    <location>
        <begin position="203"/>
        <end position="224"/>
    </location>
</feature>
<keyword evidence="1" id="KW-0802">TPR repeat</keyword>
<proteinExistence type="predicted"/>
<dbReference type="Proteomes" id="UP000321514">
    <property type="component" value="Unassembled WGS sequence"/>
</dbReference>
<keyword evidence="2" id="KW-0472">Membrane</keyword>
<feature type="transmembrane region" description="Helical" evidence="2">
    <location>
        <begin position="261"/>
        <end position="278"/>
    </location>
</feature>
<keyword evidence="2" id="KW-0812">Transmembrane</keyword>
<dbReference type="PROSITE" id="PS50005">
    <property type="entry name" value="TPR"/>
    <property type="match status" value="1"/>
</dbReference>
<evidence type="ECO:0000313" key="4">
    <source>
        <dbReference type="EMBL" id="SES95204.1"/>
    </source>
</evidence>
<evidence type="ECO:0000256" key="1">
    <source>
        <dbReference type="PROSITE-ProRule" id="PRU00339"/>
    </source>
</evidence>
<keyword evidence="2" id="KW-1133">Transmembrane helix</keyword>
<protein>
    <submittedName>
        <fullName evidence="3">Uncharacterized protein</fullName>
    </submittedName>
</protein>
<reference evidence="4 5" key="1">
    <citation type="submission" date="2016-10" db="EMBL/GenBank/DDBJ databases">
        <authorList>
            <person name="Varghese N."/>
            <person name="Submissions S."/>
        </authorList>
    </citation>
    <scope>NUCLEOTIDE SEQUENCE [LARGE SCALE GENOMIC DNA]</scope>
    <source>
        <strain evidence="4 5">DSM 16525</strain>
    </source>
</reference>
<evidence type="ECO:0000313" key="5">
    <source>
        <dbReference type="Proteomes" id="UP000183760"/>
    </source>
</evidence>